<dbReference type="AlphaFoldDB" id="A0A8H7LSR3"/>
<comment type="caution">
    <text evidence="3">The sequence shown here is derived from an EMBL/GenBank/DDBJ whole genome shotgun (WGS) entry which is preliminary data.</text>
</comment>
<accession>A0A8H7LSR3</accession>
<proteinExistence type="predicted"/>
<name>A0A8H7LSR3_9AGAM</name>
<feature type="region of interest" description="Disordered" evidence="1">
    <location>
        <begin position="127"/>
        <end position="158"/>
    </location>
</feature>
<dbReference type="SUPFAM" id="SSF52047">
    <property type="entry name" value="RNI-like"/>
    <property type="match status" value="1"/>
</dbReference>
<sequence>MATTQTLSPPINRLPSEILIRIFLYAAESQYCTLRKNTHRFTPITPDYPDSLLLVSSRWHDIAISLHSLWSHIDIVLSCPQSAGFLARAKVYASRAGQIPLDIHIIDPGTHLRYQLARPPRFFVGDFNSSEDENENNNDMEHDNNEEDSDEDGSDDDLAFTVSSENEMETDSFPETHQFSCLDPTLASVPICSIDLVAHCKYHMSQLAALQYYLSRCAPGTLRQLLVHTHLPDDKPLGHFIEHGYVGRSLNIKREGLERPMGTLSTLHLKGLYLYWTSQAYRELTDLYLGGMVRIPEHQLIEILKSNPRLQALRLSCWITDPTARRYETGLFQDEPPFDVYLESLKILDIHALDCENATLLLRRLSYSSNPLCLCLPRVDRDDDVSHVLFRSKNLNVTELRITSCNLDGLYEYLEKYSKLRVLVIGRWRESKNTINLLVLPKCGRDLWWYYPGKKSELCLDTLYMTRLRIPENELQIMVDYYSVRRVVLWGCVVVRSGGKTRYEESKITALCPIVDILDGSKPSPVRE</sequence>
<gene>
    <name evidence="3" type="ORF">RHS03_06892</name>
</gene>
<evidence type="ECO:0000256" key="1">
    <source>
        <dbReference type="SAM" id="MobiDB-lite"/>
    </source>
</evidence>
<evidence type="ECO:0000313" key="3">
    <source>
        <dbReference type="EMBL" id="KAF8699974.1"/>
    </source>
</evidence>
<dbReference type="Proteomes" id="UP000602905">
    <property type="component" value="Unassembled WGS sequence"/>
</dbReference>
<feature type="domain" description="F-box" evidence="2">
    <location>
        <begin position="8"/>
        <end position="62"/>
    </location>
</feature>
<dbReference type="PROSITE" id="PS50181">
    <property type="entry name" value="FBOX"/>
    <property type="match status" value="1"/>
</dbReference>
<organism evidence="3 4">
    <name type="scientific">Rhizoctonia solani</name>
    <dbReference type="NCBI Taxonomy" id="456999"/>
    <lineage>
        <taxon>Eukaryota</taxon>
        <taxon>Fungi</taxon>
        <taxon>Dikarya</taxon>
        <taxon>Basidiomycota</taxon>
        <taxon>Agaricomycotina</taxon>
        <taxon>Agaricomycetes</taxon>
        <taxon>Cantharellales</taxon>
        <taxon>Ceratobasidiaceae</taxon>
        <taxon>Rhizoctonia</taxon>
    </lineage>
</organism>
<evidence type="ECO:0000259" key="2">
    <source>
        <dbReference type="PROSITE" id="PS50181"/>
    </source>
</evidence>
<feature type="non-terminal residue" evidence="3">
    <location>
        <position position="1"/>
    </location>
</feature>
<dbReference type="Gene3D" id="1.20.1280.50">
    <property type="match status" value="1"/>
</dbReference>
<feature type="compositionally biased region" description="Acidic residues" evidence="1">
    <location>
        <begin position="129"/>
        <end position="158"/>
    </location>
</feature>
<reference evidence="3" key="1">
    <citation type="submission" date="2020-09" db="EMBL/GenBank/DDBJ databases">
        <title>Comparative genome analyses of four rice-infecting Rhizoctonia solani isolates reveal extensive enrichment of homogalacturonan modification genes.</title>
        <authorList>
            <person name="Lee D.-Y."/>
            <person name="Jeon J."/>
            <person name="Kim K.-T."/>
            <person name="Cheong K."/>
            <person name="Song H."/>
            <person name="Choi G."/>
            <person name="Ko J."/>
            <person name="Opiyo S.O."/>
            <person name="Zuo S."/>
            <person name="Madhav S."/>
            <person name="Lee Y.-H."/>
            <person name="Wang G.-L."/>
        </authorList>
    </citation>
    <scope>NUCLEOTIDE SEQUENCE</scope>
    <source>
        <strain evidence="3">AG1-IA WGL</strain>
    </source>
</reference>
<dbReference type="EMBL" id="JACYCD010000236">
    <property type="protein sequence ID" value="KAF8699974.1"/>
    <property type="molecule type" value="Genomic_DNA"/>
</dbReference>
<protein>
    <recommendedName>
        <fullName evidence="2">F-box domain-containing protein</fullName>
    </recommendedName>
</protein>
<evidence type="ECO:0000313" key="4">
    <source>
        <dbReference type="Proteomes" id="UP000602905"/>
    </source>
</evidence>
<dbReference type="InterPro" id="IPR001810">
    <property type="entry name" value="F-box_dom"/>
</dbReference>
<dbReference type="OrthoDB" id="2884925at2759"/>